<dbReference type="GO" id="GO:0005524">
    <property type="term" value="F:ATP binding"/>
    <property type="evidence" value="ECO:0007669"/>
    <property type="project" value="UniProtKB-KW"/>
</dbReference>
<dbReference type="InterPro" id="IPR005467">
    <property type="entry name" value="His_kinase_dom"/>
</dbReference>
<dbReference type="InterPro" id="IPR003594">
    <property type="entry name" value="HATPase_dom"/>
</dbReference>
<feature type="transmembrane region" description="Helical" evidence="14">
    <location>
        <begin position="239"/>
        <end position="261"/>
    </location>
</feature>
<dbReference type="InterPro" id="IPR036097">
    <property type="entry name" value="HisK_dim/P_sf"/>
</dbReference>
<dbReference type="InterPro" id="IPR003660">
    <property type="entry name" value="HAMP_dom"/>
</dbReference>
<keyword evidence="7 14" id="KW-0812">Transmembrane</keyword>
<evidence type="ECO:0000256" key="9">
    <source>
        <dbReference type="ARBA" id="ARBA00022777"/>
    </source>
</evidence>
<feature type="domain" description="HAMP" evidence="16">
    <location>
        <begin position="941"/>
        <end position="993"/>
    </location>
</feature>
<comment type="catalytic activity">
    <reaction evidence="1">
        <text>ATP + protein L-histidine = ADP + protein N-phospho-L-histidine.</text>
        <dbReference type="EC" id="2.7.13.3"/>
    </reaction>
</comment>
<evidence type="ECO:0000313" key="17">
    <source>
        <dbReference type="EMBL" id="RIH65902.1"/>
    </source>
</evidence>
<dbReference type="AlphaFoldDB" id="A0A399D5G0"/>
<evidence type="ECO:0000256" key="10">
    <source>
        <dbReference type="ARBA" id="ARBA00022840"/>
    </source>
</evidence>
<dbReference type="Gene3D" id="6.10.340.10">
    <property type="match status" value="1"/>
</dbReference>
<keyword evidence="10" id="KW-0067">ATP-binding</keyword>
<keyword evidence="12" id="KW-0902">Two-component regulatory system</keyword>
<dbReference type="InterPro" id="IPR003661">
    <property type="entry name" value="HisK_dim/P_dom"/>
</dbReference>
<name>A0A399D5G0_9BACT</name>
<feature type="transmembrane region" description="Helical" evidence="14">
    <location>
        <begin position="321"/>
        <end position="341"/>
    </location>
</feature>
<feature type="transmembrane region" description="Helical" evidence="14">
    <location>
        <begin position="750"/>
        <end position="770"/>
    </location>
</feature>
<comment type="caution">
    <text evidence="17">The sequence shown here is derived from an EMBL/GenBank/DDBJ whole genome shotgun (WGS) entry which is preliminary data.</text>
</comment>
<dbReference type="CDD" id="cd06225">
    <property type="entry name" value="HAMP"/>
    <property type="match status" value="1"/>
</dbReference>
<feature type="transmembrane region" description="Helical" evidence="14">
    <location>
        <begin position="395"/>
        <end position="415"/>
    </location>
</feature>
<dbReference type="SUPFAM" id="SSF47384">
    <property type="entry name" value="Homodimeric domain of signal transducing histidine kinase"/>
    <property type="match status" value="1"/>
</dbReference>
<dbReference type="PROSITE" id="PS50885">
    <property type="entry name" value="HAMP"/>
    <property type="match status" value="1"/>
</dbReference>
<sequence length="1222" mass="141257">MFGKMNKYSFLIFALCFFLAAAIIENGLLKKHPETHLIHDFQEDLHENERELSARLGQITALAMEEEFDGNFSGRLKISSRLLEEKGFGFLVFKKGELYFWSDRSVAFFDTFSALPEAEGLVQLPNGFYLMHKEEVGEYQIVGFHLVKYNYQYENKYLGNSFFDDYRLPGEFEIELNEPDSFNPVYSTEGNYLFSLKPKGSYLCTTRQLYFPGVLYFFGILILLFYFRRGFTDSTASFFIKLFGLAVALFLVYWLHLIFHIPKVFFYLDFFSPSVFAYSSWLPSLGDFFLLALFFLFWVYHFGIHLNVDQLKKESVLSRKTIGILLLLFSGSTYLLIHFYIRELIFNSTISFSLNRITEISAQSVLAIFAVGMLLLAVFLLTIKIVDNIRDDFGLGYLVMASLLIAVFLAISQLISLQRVSAAALVLFVAATSLATLFSKNYLQRFTLSYLIIFVSAASIYSLVVFYTTTTAKQRDEQRLMAVTLVAERDPAAEVFLTEMQRAIQIDESIPRLLIENEDELVEYIEQTYFNSYFRQYDVRFFVCSGSDSLFIEMDKRMAPCDDFFEDMIQTQGIRITGTNFYFMDNMNGRISYTGWLHYPLSSEKRGISVFIELNSELFFEGIGFPELLIDKSMAKPENYKKFNYAKYFGGELTDKHGDYNYNFYVHSYLSDDKEFEYNRWDGLEHLIYHSREDNYVIVSRELFTVVDYLISFPYLFVFYFLSVLILVVLGNRSIRRSSVSFDLKFKIQAAIISIVFVSLLVVALATIWYNIKEYKEKHQNDLNEKLVSISEEIEMRLEDMEEITPDVVDWLNRELAKLSNIFRTDINIYGTDGTLVASSRSEIFSRGLVSERMNSKAFTEIFENFQINYFQPEEIGLMSYLSAYKPIINNTGEYLGAINLPYFIKQDRYSQELSTIVVAFINLYVVLFLASIIVAIFIANQITRPLVLIQESFRKMELGKRNEPIYYNRNDEIGSLVKEYNKKVDELAVSAELLARSERESAWREMAKQIAHEIKNPLTPMKLNIQHLQRAKGRGQEYNKYIERVTATLIEQIDNLSNIATEFSNFAKMPAARNQVFKLAEQIQKVIDLFESNQQVTIEFQVNGLDYIEVNADREQLSRAIINLVKNGIQSIPDEKEGKVKINLSRQEHKAVISVSDSGEGIPKELRDKLFSPSFTTKTSGMGLGLAIVKNIVENFSGHIRFETETGKGSTFYIEIPIWEG</sequence>
<evidence type="ECO:0000256" key="12">
    <source>
        <dbReference type="ARBA" id="ARBA00023012"/>
    </source>
</evidence>
<evidence type="ECO:0000256" key="8">
    <source>
        <dbReference type="ARBA" id="ARBA00022741"/>
    </source>
</evidence>
<dbReference type="InterPro" id="IPR036890">
    <property type="entry name" value="HATPase_C_sf"/>
</dbReference>
<keyword evidence="13 14" id="KW-0472">Membrane</keyword>
<dbReference type="Proteomes" id="UP000266441">
    <property type="component" value="Unassembled WGS sequence"/>
</dbReference>
<evidence type="ECO:0000256" key="11">
    <source>
        <dbReference type="ARBA" id="ARBA00022989"/>
    </source>
</evidence>
<feature type="transmembrane region" description="Helical" evidence="14">
    <location>
        <begin position="361"/>
        <end position="383"/>
    </location>
</feature>
<evidence type="ECO:0000256" key="2">
    <source>
        <dbReference type="ARBA" id="ARBA00004651"/>
    </source>
</evidence>
<dbReference type="EMBL" id="QWET01000004">
    <property type="protein sequence ID" value="RIH65902.1"/>
    <property type="molecule type" value="Genomic_DNA"/>
</dbReference>
<evidence type="ECO:0000313" key="18">
    <source>
        <dbReference type="Proteomes" id="UP000266441"/>
    </source>
</evidence>
<dbReference type="SMART" id="SM00387">
    <property type="entry name" value="HATPase_c"/>
    <property type="match status" value="1"/>
</dbReference>
<feature type="transmembrane region" description="Helical" evidence="14">
    <location>
        <begin position="209"/>
        <end position="227"/>
    </location>
</feature>
<keyword evidence="18" id="KW-1185">Reference proteome</keyword>
<dbReference type="Gene3D" id="1.10.287.130">
    <property type="match status" value="1"/>
</dbReference>
<dbReference type="PANTHER" id="PTHR45528">
    <property type="entry name" value="SENSOR HISTIDINE KINASE CPXA"/>
    <property type="match status" value="1"/>
</dbReference>
<dbReference type="PANTHER" id="PTHR45528:SF1">
    <property type="entry name" value="SENSOR HISTIDINE KINASE CPXA"/>
    <property type="match status" value="1"/>
</dbReference>
<comment type="subcellular location">
    <subcellularLocation>
        <location evidence="2">Cell membrane</location>
        <topology evidence="2">Multi-pass membrane protein</topology>
    </subcellularLocation>
</comment>
<keyword evidence="4" id="KW-1003">Cell membrane</keyword>
<evidence type="ECO:0000256" key="1">
    <source>
        <dbReference type="ARBA" id="ARBA00000085"/>
    </source>
</evidence>
<dbReference type="EC" id="2.7.13.3" evidence="3"/>
<keyword evidence="8" id="KW-0547">Nucleotide-binding</keyword>
<feature type="transmembrane region" description="Helical" evidence="14">
    <location>
        <begin position="709"/>
        <end position="730"/>
    </location>
</feature>
<keyword evidence="9 17" id="KW-0418">Kinase</keyword>
<evidence type="ECO:0000256" key="5">
    <source>
        <dbReference type="ARBA" id="ARBA00022553"/>
    </source>
</evidence>
<dbReference type="SMART" id="SM00388">
    <property type="entry name" value="HisKA"/>
    <property type="match status" value="1"/>
</dbReference>
<dbReference type="SUPFAM" id="SSF55874">
    <property type="entry name" value="ATPase domain of HSP90 chaperone/DNA topoisomerase II/histidine kinase"/>
    <property type="match status" value="1"/>
</dbReference>
<gene>
    <name evidence="17" type="ORF">D1164_06450</name>
</gene>
<feature type="transmembrane region" description="Helical" evidence="14">
    <location>
        <begin position="450"/>
        <end position="469"/>
    </location>
</feature>
<evidence type="ECO:0000256" key="6">
    <source>
        <dbReference type="ARBA" id="ARBA00022679"/>
    </source>
</evidence>
<keyword evidence="11 14" id="KW-1133">Transmembrane helix</keyword>
<evidence type="ECO:0000259" key="16">
    <source>
        <dbReference type="PROSITE" id="PS50885"/>
    </source>
</evidence>
<feature type="transmembrane region" description="Helical" evidence="14">
    <location>
        <begin position="281"/>
        <end position="300"/>
    </location>
</feature>
<dbReference type="GO" id="GO:0005886">
    <property type="term" value="C:plasma membrane"/>
    <property type="evidence" value="ECO:0007669"/>
    <property type="project" value="UniProtKB-SubCell"/>
</dbReference>
<evidence type="ECO:0000256" key="7">
    <source>
        <dbReference type="ARBA" id="ARBA00022692"/>
    </source>
</evidence>
<evidence type="ECO:0000256" key="13">
    <source>
        <dbReference type="ARBA" id="ARBA00023136"/>
    </source>
</evidence>
<keyword evidence="6" id="KW-0808">Transferase</keyword>
<protein>
    <recommendedName>
        <fullName evidence="3">histidine kinase</fullName>
        <ecNumber evidence="3">2.7.13.3</ecNumber>
    </recommendedName>
</protein>
<organism evidence="17 18">
    <name type="scientific">Mariniphaga sediminis</name>
    <dbReference type="NCBI Taxonomy" id="1628158"/>
    <lineage>
        <taxon>Bacteria</taxon>
        <taxon>Pseudomonadati</taxon>
        <taxon>Bacteroidota</taxon>
        <taxon>Bacteroidia</taxon>
        <taxon>Marinilabiliales</taxon>
        <taxon>Prolixibacteraceae</taxon>
        <taxon>Mariniphaga</taxon>
    </lineage>
</organism>
<feature type="transmembrane region" description="Helical" evidence="14">
    <location>
        <begin position="917"/>
        <end position="940"/>
    </location>
</feature>
<dbReference type="Pfam" id="PF00512">
    <property type="entry name" value="HisKA"/>
    <property type="match status" value="1"/>
</dbReference>
<dbReference type="CDD" id="cd00082">
    <property type="entry name" value="HisKA"/>
    <property type="match status" value="1"/>
</dbReference>
<dbReference type="Pfam" id="PF02518">
    <property type="entry name" value="HATPase_c"/>
    <property type="match status" value="1"/>
</dbReference>
<dbReference type="PROSITE" id="PS50109">
    <property type="entry name" value="HIS_KIN"/>
    <property type="match status" value="1"/>
</dbReference>
<dbReference type="InterPro" id="IPR004358">
    <property type="entry name" value="Sig_transdc_His_kin-like_C"/>
</dbReference>
<dbReference type="PRINTS" id="PR00344">
    <property type="entry name" value="BCTRLSENSOR"/>
</dbReference>
<evidence type="ECO:0000259" key="15">
    <source>
        <dbReference type="PROSITE" id="PS50109"/>
    </source>
</evidence>
<dbReference type="Gene3D" id="3.30.565.10">
    <property type="entry name" value="Histidine kinase-like ATPase, C-terminal domain"/>
    <property type="match status" value="1"/>
</dbReference>
<evidence type="ECO:0000256" key="14">
    <source>
        <dbReference type="SAM" id="Phobius"/>
    </source>
</evidence>
<dbReference type="InterPro" id="IPR050398">
    <property type="entry name" value="HssS/ArlS-like"/>
</dbReference>
<feature type="domain" description="Histidine kinase" evidence="15">
    <location>
        <begin position="1010"/>
        <end position="1221"/>
    </location>
</feature>
<dbReference type="GO" id="GO:0000155">
    <property type="term" value="F:phosphorelay sensor kinase activity"/>
    <property type="evidence" value="ECO:0007669"/>
    <property type="project" value="InterPro"/>
</dbReference>
<proteinExistence type="predicted"/>
<accession>A0A399D5G0</accession>
<keyword evidence="5" id="KW-0597">Phosphoprotein</keyword>
<evidence type="ECO:0000256" key="4">
    <source>
        <dbReference type="ARBA" id="ARBA00022475"/>
    </source>
</evidence>
<evidence type="ECO:0000256" key="3">
    <source>
        <dbReference type="ARBA" id="ARBA00012438"/>
    </source>
</evidence>
<reference evidence="17 18" key="1">
    <citation type="journal article" date="2015" name="Int. J. Syst. Evol. Microbiol.">
        <title>Mariniphaga sediminis sp. nov., isolated from coastal sediment.</title>
        <authorList>
            <person name="Wang F.Q."/>
            <person name="Shen Q.Y."/>
            <person name="Chen G.J."/>
            <person name="Du Z.J."/>
        </authorList>
    </citation>
    <scope>NUCLEOTIDE SEQUENCE [LARGE SCALE GENOMIC DNA]</scope>
    <source>
        <strain evidence="17 18">SY21</strain>
    </source>
</reference>